<accession>A0AA36HH57</accession>
<dbReference type="EMBL" id="CATQJL010000326">
    <property type="protein sequence ID" value="CAJ0609989.1"/>
    <property type="molecule type" value="Genomic_DNA"/>
</dbReference>
<protein>
    <submittedName>
        <fullName evidence="2">Uncharacterized protein</fullName>
    </submittedName>
</protein>
<feature type="region of interest" description="Disordered" evidence="1">
    <location>
        <begin position="43"/>
        <end position="70"/>
    </location>
</feature>
<comment type="caution">
    <text evidence="2">The sequence shown here is derived from an EMBL/GenBank/DDBJ whole genome shotgun (WGS) entry which is preliminary data.</text>
</comment>
<dbReference type="Proteomes" id="UP001176961">
    <property type="component" value="Unassembled WGS sequence"/>
</dbReference>
<dbReference type="AlphaFoldDB" id="A0AA36HH57"/>
<keyword evidence="3" id="KW-1185">Reference proteome</keyword>
<proteinExistence type="predicted"/>
<name>A0AA36HH57_CYLNA</name>
<gene>
    <name evidence="2" type="ORF">CYNAS_LOCUS21972</name>
</gene>
<reference evidence="2" key="1">
    <citation type="submission" date="2023-07" db="EMBL/GenBank/DDBJ databases">
        <authorList>
            <consortium name="CYATHOMIX"/>
        </authorList>
    </citation>
    <scope>NUCLEOTIDE SEQUENCE</scope>
    <source>
        <strain evidence="2">N/A</strain>
    </source>
</reference>
<evidence type="ECO:0000256" key="1">
    <source>
        <dbReference type="SAM" id="MobiDB-lite"/>
    </source>
</evidence>
<sequence length="108" mass="12381">MKRVARFHRASFARETFGRQKRNSVGGEVDYGFPTGSIECPRQWETASESNARGNPEERKWRGGKSDASRKKRQVLLHCFGPVITVVVVIRDIRGIGRKVAQYEYQKI</sequence>
<feature type="compositionally biased region" description="Basic and acidic residues" evidence="1">
    <location>
        <begin position="55"/>
        <end position="69"/>
    </location>
</feature>
<evidence type="ECO:0000313" key="3">
    <source>
        <dbReference type="Proteomes" id="UP001176961"/>
    </source>
</evidence>
<evidence type="ECO:0000313" key="2">
    <source>
        <dbReference type="EMBL" id="CAJ0609989.1"/>
    </source>
</evidence>
<organism evidence="2 3">
    <name type="scientific">Cylicocyclus nassatus</name>
    <name type="common">Nematode worm</name>
    <dbReference type="NCBI Taxonomy" id="53992"/>
    <lineage>
        <taxon>Eukaryota</taxon>
        <taxon>Metazoa</taxon>
        <taxon>Ecdysozoa</taxon>
        <taxon>Nematoda</taxon>
        <taxon>Chromadorea</taxon>
        <taxon>Rhabditida</taxon>
        <taxon>Rhabditina</taxon>
        <taxon>Rhabditomorpha</taxon>
        <taxon>Strongyloidea</taxon>
        <taxon>Strongylidae</taxon>
        <taxon>Cylicocyclus</taxon>
    </lineage>
</organism>